<reference evidence="1 2" key="1">
    <citation type="submission" date="2020-08" db="EMBL/GenBank/DDBJ databases">
        <title>Plant Genome Project.</title>
        <authorList>
            <person name="Zhang R.-G."/>
        </authorList>
    </citation>
    <scope>NUCLEOTIDE SEQUENCE [LARGE SCALE GENOMIC DNA]</scope>
    <source>
        <tissue evidence="1">Rhizome</tissue>
    </source>
</reference>
<comment type="caution">
    <text evidence="1">The sequence shown here is derived from an EMBL/GenBank/DDBJ whole genome shotgun (WGS) entry which is preliminary data.</text>
</comment>
<accession>A0A8J5LHV8</accession>
<keyword evidence="2" id="KW-1185">Reference proteome</keyword>
<evidence type="ECO:0000313" key="1">
    <source>
        <dbReference type="EMBL" id="KAG6519725.1"/>
    </source>
</evidence>
<dbReference type="Proteomes" id="UP000734854">
    <property type="component" value="Unassembled WGS sequence"/>
</dbReference>
<organism evidence="1 2">
    <name type="scientific">Zingiber officinale</name>
    <name type="common">Ginger</name>
    <name type="synonym">Amomum zingiber</name>
    <dbReference type="NCBI Taxonomy" id="94328"/>
    <lineage>
        <taxon>Eukaryota</taxon>
        <taxon>Viridiplantae</taxon>
        <taxon>Streptophyta</taxon>
        <taxon>Embryophyta</taxon>
        <taxon>Tracheophyta</taxon>
        <taxon>Spermatophyta</taxon>
        <taxon>Magnoliopsida</taxon>
        <taxon>Liliopsida</taxon>
        <taxon>Zingiberales</taxon>
        <taxon>Zingiberaceae</taxon>
        <taxon>Zingiber</taxon>
    </lineage>
</organism>
<name>A0A8J5LHV8_ZINOF</name>
<sequence>MPRLLQHNYCFQSLADRGGVRQLPDGALPANGRSRQAHRGVLLPAQGRLGTLLFLLCF</sequence>
<dbReference type="AlphaFoldDB" id="A0A8J5LHV8"/>
<dbReference type="EMBL" id="JACMSC010000006">
    <property type="protein sequence ID" value="KAG6519725.1"/>
    <property type="molecule type" value="Genomic_DNA"/>
</dbReference>
<protein>
    <submittedName>
        <fullName evidence="1">Uncharacterized protein</fullName>
    </submittedName>
</protein>
<evidence type="ECO:0000313" key="2">
    <source>
        <dbReference type="Proteomes" id="UP000734854"/>
    </source>
</evidence>
<proteinExistence type="predicted"/>
<gene>
    <name evidence="1" type="ORF">ZIOFF_023232</name>
</gene>